<organism evidence="2 3">
    <name type="scientific">Prorocentrum cordatum</name>
    <dbReference type="NCBI Taxonomy" id="2364126"/>
    <lineage>
        <taxon>Eukaryota</taxon>
        <taxon>Sar</taxon>
        <taxon>Alveolata</taxon>
        <taxon>Dinophyceae</taxon>
        <taxon>Prorocentrales</taxon>
        <taxon>Prorocentraceae</taxon>
        <taxon>Prorocentrum</taxon>
    </lineage>
</organism>
<feature type="non-terminal residue" evidence="2">
    <location>
        <position position="341"/>
    </location>
</feature>
<dbReference type="InterPro" id="IPR016024">
    <property type="entry name" value="ARM-type_fold"/>
</dbReference>
<feature type="region of interest" description="Disordered" evidence="1">
    <location>
        <begin position="17"/>
        <end position="139"/>
    </location>
</feature>
<gene>
    <name evidence="2" type="ORF">PCOR1329_LOCUS77299</name>
</gene>
<evidence type="ECO:0000313" key="3">
    <source>
        <dbReference type="Proteomes" id="UP001189429"/>
    </source>
</evidence>
<dbReference type="SUPFAM" id="SSF48371">
    <property type="entry name" value="ARM repeat"/>
    <property type="match status" value="1"/>
</dbReference>
<keyword evidence="3" id="KW-1185">Reference proteome</keyword>
<reference evidence="2" key="1">
    <citation type="submission" date="2023-10" db="EMBL/GenBank/DDBJ databases">
        <authorList>
            <person name="Chen Y."/>
            <person name="Shah S."/>
            <person name="Dougan E. K."/>
            <person name="Thang M."/>
            <person name="Chan C."/>
        </authorList>
    </citation>
    <scope>NUCLEOTIDE SEQUENCE [LARGE SCALE GENOMIC DNA]</scope>
</reference>
<comment type="caution">
    <text evidence="2">The sequence shown here is derived from an EMBL/GenBank/DDBJ whole genome shotgun (WGS) entry which is preliminary data.</text>
</comment>
<feature type="compositionally biased region" description="Polar residues" evidence="1">
    <location>
        <begin position="53"/>
        <end position="83"/>
    </location>
</feature>
<dbReference type="Proteomes" id="UP001189429">
    <property type="component" value="Unassembled WGS sequence"/>
</dbReference>
<dbReference type="InterPro" id="IPR011989">
    <property type="entry name" value="ARM-like"/>
</dbReference>
<dbReference type="Gene3D" id="1.25.10.10">
    <property type="entry name" value="Leucine-rich Repeat Variant"/>
    <property type="match status" value="1"/>
</dbReference>
<evidence type="ECO:0008006" key="4">
    <source>
        <dbReference type="Google" id="ProtNLM"/>
    </source>
</evidence>
<dbReference type="EMBL" id="CAUYUJ010020685">
    <property type="protein sequence ID" value="CAK0899868.1"/>
    <property type="molecule type" value="Genomic_DNA"/>
</dbReference>
<feature type="non-terminal residue" evidence="2">
    <location>
        <position position="1"/>
    </location>
</feature>
<protein>
    <recommendedName>
        <fullName evidence="4">HEAT repeat-containing protein 1</fullName>
    </recommendedName>
</protein>
<proteinExistence type="predicted"/>
<name>A0ABN9XJ93_9DINO</name>
<evidence type="ECO:0000313" key="2">
    <source>
        <dbReference type="EMBL" id="CAK0899868.1"/>
    </source>
</evidence>
<evidence type="ECO:0000256" key="1">
    <source>
        <dbReference type="SAM" id="MobiDB-lite"/>
    </source>
</evidence>
<accession>A0ABN9XJ93</accession>
<sequence>ECGGAARQAAEAACEQVSLASRSTRPVTGAMRPLTGAVGPGGLGRLGTSSTRQGTAMGSTGFTMTLGSTGRLSTAARSKASTRGSGGFRPRTGSTFGRPGTSAAGLGDDVEESDNSVHSTPRAIDEETGQSPVLPGSGEEEDGVKFFNVTTACPGADEAPDLAEAEEVMRQALPLAEALEEVAVDFVAPLVVLFGDGWTRCFYSRQWQCRVAALMHLSASIAQRIEQLSGSDGSSSSALGELLDGAMRAIHEGLGDQNVRVYAEACAAVTNAVPAFCGTVDDRLLVAHLAPLLRQLCARMADTKDRGSRRQALLRLLRPPVGNIVSPLALAMLVLRHLVPA</sequence>
<dbReference type="Pfam" id="PF21040">
    <property type="entry name" value="CEP104-like_TOG"/>
    <property type="match status" value="1"/>
</dbReference>